<evidence type="ECO:0000313" key="7">
    <source>
        <dbReference type="EMBL" id="KAJ0200860.1"/>
    </source>
</evidence>
<keyword evidence="5" id="KW-0812">Transmembrane</keyword>
<comment type="caution">
    <text evidence="7">The sequence shown here is derived from an EMBL/GenBank/DDBJ whole genome shotgun (WGS) entry which is preliminary data.</text>
</comment>
<keyword evidence="5" id="KW-0472">Membrane</keyword>
<dbReference type="PROSITE" id="PS51999">
    <property type="entry name" value="ZF_GRF"/>
    <property type="match status" value="1"/>
</dbReference>
<dbReference type="EMBL" id="NBSK02000006">
    <property type="protein sequence ID" value="KAJ0200860.1"/>
    <property type="molecule type" value="Genomic_DNA"/>
</dbReference>
<sequence>MVNYAEVYTDSQMCTLVLRGVHRSAEKTVLTWLSDVSKPPIWTSFISFLPLRFFNTMSMSSSNAINRLQVARVFVKDDVNNCDCDVPAKERTCWKLTNPDRRFWNCNNRSTRLKKCDYFEWKDVALEDGYYKNLIYSMKQQLDSKEDLGVIKNLRTKNVKLEFLLSKEKSLVASMEKGMCDSKKNISMCKLLVVALIVGYLLFVLF</sequence>
<dbReference type="PANTHER" id="PTHR33248">
    <property type="entry name" value="ZINC ION-BINDING PROTEIN"/>
    <property type="match status" value="1"/>
</dbReference>
<keyword evidence="8" id="KW-1185">Reference proteome</keyword>
<evidence type="ECO:0000256" key="4">
    <source>
        <dbReference type="PROSITE-ProRule" id="PRU01343"/>
    </source>
</evidence>
<proteinExistence type="predicted"/>
<evidence type="ECO:0000256" key="2">
    <source>
        <dbReference type="ARBA" id="ARBA00022771"/>
    </source>
</evidence>
<evidence type="ECO:0000313" key="8">
    <source>
        <dbReference type="Proteomes" id="UP000235145"/>
    </source>
</evidence>
<organism evidence="7 8">
    <name type="scientific">Lactuca sativa</name>
    <name type="common">Garden lettuce</name>
    <dbReference type="NCBI Taxonomy" id="4236"/>
    <lineage>
        <taxon>Eukaryota</taxon>
        <taxon>Viridiplantae</taxon>
        <taxon>Streptophyta</taxon>
        <taxon>Embryophyta</taxon>
        <taxon>Tracheophyta</taxon>
        <taxon>Spermatophyta</taxon>
        <taxon>Magnoliopsida</taxon>
        <taxon>eudicotyledons</taxon>
        <taxon>Gunneridae</taxon>
        <taxon>Pentapetalae</taxon>
        <taxon>asterids</taxon>
        <taxon>campanulids</taxon>
        <taxon>Asterales</taxon>
        <taxon>Asteraceae</taxon>
        <taxon>Cichorioideae</taxon>
        <taxon>Cichorieae</taxon>
        <taxon>Lactucinae</taxon>
        <taxon>Lactuca</taxon>
    </lineage>
</organism>
<evidence type="ECO:0000256" key="3">
    <source>
        <dbReference type="ARBA" id="ARBA00022833"/>
    </source>
</evidence>
<dbReference type="Proteomes" id="UP000235145">
    <property type="component" value="Unassembled WGS sequence"/>
</dbReference>
<dbReference type="InterPro" id="IPR010666">
    <property type="entry name" value="Znf_GRF"/>
</dbReference>
<feature type="domain" description="GRF-type" evidence="6">
    <location>
        <begin position="82"/>
        <end position="125"/>
    </location>
</feature>
<keyword evidence="3" id="KW-0862">Zinc</keyword>
<evidence type="ECO:0000256" key="1">
    <source>
        <dbReference type="ARBA" id="ARBA00022723"/>
    </source>
</evidence>
<feature type="transmembrane region" description="Helical" evidence="5">
    <location>
        <begin position="185"/>
        <end position="205"/>
    </location>
</feature>
<protein>
    <recommendedName>
        <fullName evidence="6">GRF-type domain-containing protein</fullName>
    </recommendedName>
</protein>
<keyword evidence="2 4" id="KW-0863">Zinc-finger</keyword>
<keyword evidence="1" id="KW-0479">Metal-binding</keyword>
<reference evidence="7 8" key="1">
    <citation type="journal article" date="2017" name="Nat. Commun.">
        <title>Genome assembly with in vitro proximity ligation data and whole-genome triplication in lettuce.</title>
        <authorList>
            <person name="Reyes-Chin-Wo S."/>
            <person name="Wang Z."/>
            <person name="Yang X."/>
            <person name="Kozik A."/>
            <person name="Arikit S."/>
            <person name="Song C."/>
            <person name="Xia L."/>
            <person name="Froenicke L."/>
            <person name="Lavelle D.O."/>
            <person name="Truco M.J."/>
            <person name="Xia R."/>
            <person name="Zhu S."/>
            <person name="Xu C."/>
            <person name="Xu H."/>
            <person name="Xu X."/>
            <person name="Cox K."/>
            <person name="Korf I."/>
            <person name="Meyers B.C."/>
            <person name="Michelmore R.W."/>
        </authorList>
    </citation>
    <scope>NUCLEOTIDE SEQUENCE [LARGE SCALE GENOMIC DNA]</scope>
    <source>
        <strain evidence="8">cv. Salinas</strain>
        <tissue evidence="7">Seedlings</tissue>
    </source>
</reference>
<dbReference type="GO" id="GO:0008270">
    <property type="term" value="F:zinc ion binding"/>
    <property type="evidence" value="ECO:0007669"/>
    <property type="project" value="UniProtKB-KW"/>
</dbReference>
<accession>A0A9R1X4W9</accession>
<keyword evidence="5" id="KW-1133">Transmembrane helix</keyword>
<evidence type="ECO:0000259" key="6">
    <source>
        <dbReference type="PROSITE" id="PS51999"/>
    </source>
</evidence>
<evidence type="ECO:0000256" key="5">
    <source>
        <dbReference type="SAM" id="Phobius"/>
    </source>
</evidence>
<gene>
    <name evidence="7" type="ORF">LSAT_V11C600314240</name>
</gene>
<dbReference type="AlphaFoldDB" id="A0A9R1X4W9"/>
<name>A0A9R1X4W9_LACSA</name>